<dbReference type="PRINTS" id="PR00401">
    <property type="entry name" value="SH2DOMAIN"/>
</dbReference>
<evidence type="ECO:0000313" key="3">
    <source>
        <dbReference type="Proteomes" id="UP000675881"/>
    </source>
</evidence>
<dbReference type="SMART" id="SM00252">
    <property type="entry name" value="SH2"/>
    <property type="match status" value="1"/>
</dbReference>
<accession>A0A7R8CQI7</accession>
<keyword evidence="3" id="KW-1185">Reference proteome</keyword>
<dbReference type="AlphaFoldDB" id="A0A7R8CQI7"/>
<name>A0A7R8CQI7_LEPSM</name>
<gene>
    <name evidence="2" type="ORF">LSAA_7219</name>
</gene>
<organism evidence="2 3">
    <name type="scientific">Lepeophtheirus salmonis</name>
    <name type="common">Salmon louse</name>
    <name type="synonym">Caligus salmonis</name>
    <dbReference type="NCBI Taxonomy" id="72036"/>
    <lineage>
        <taxon>Eukaryota</taxon>
        <taxon>Metazoa</taxon>
        <taxon>Ecdysozoa</taxon>
        <taxon>Arthropoda</taxon>
        <taxon>Crustacea</taxon>
        <taxon>Multicrustacea</taxon>
        <taxon>Hexanauplia</taxon>
        <taxon>Copepoda</taxon>
        <taxon>Siphonostomatoida</taxon>
        <taxon>Caligidae</taxon>
        <taxon>Lepeophtheirus</taxon>
    </lineage>
</organism>
<evidence type="ECO:0000256" key="1">
    <source>
        <dbReference type="ARBA" id="ARBA00022999"/>
    </source>
</evidence>
<keyword evidence="1" id="KW-0727">SH2 domain</keyword>
<sequence>MGRRMKKLIIFLINGGQNNKENKRIESLGSHYPTETWLFPEYDRNKAINVLNGRPNGTFLIRKSRDGKRFALSVMCDNNIGHCIIEKGDRGFGFAEPVYASLSDLVVHYSKNSLEEHNDKLRTKLLYPVGLNSHPESAYIERAS</sequence>
<protein>
    <submittedName>
        <fullName evidence="2">PIK3R1_2_3</fullName>
    </submittedName>
</protein>
<dbReference type="GO" id="GO:0005942">
    <property type="term" value="C:phosphatidylinositol 3-kinase complex"/>
    <property type="evidence" value="ECO:0007669"/>
    <property type="project" value="TreeGrafter"/>
</dbReference>
<dbReference type="InterPro" id="IPR036860">
    <property type="entry name" value="SH2_dom_sf"/>
</dbReference>
<dbReference type="SUPFAM" id="SSF55550">
    <property type="entry name" value="SH2 domain"/>
    <property type="match status" value="1"/>
</dbReference>
<dbReference type="PROSITE" id="PS50001">
    <property type="entry name" value="SH2"/>
    <property type="match status" value="1"/>
</dbReference>
<reference evidence="2" key="1">
    <citation type="submission" date="2021-02" db="EMBL/GenBank/DDBJ databases">
        <authorList>
            <person name="Bekaert M."/>
        </authorList>
    </citation>
    <scope>NUCLEOTIDE SEQUENCE</scope>
    <source>
        <strain evidence="2">IoA-00</strain>
    </source>
</reference>
<dbReference type="InterPro" id="IPR000980">
    <property type="entry name" value="SH2"/>
</dbReference>
<proteinExistence type="predicted"/>
<dbReference type="OrthoDB" id="3175255at2759"/>
<dbReference type="EMBL" id="HG994582">
    <property type="protein sequence ID" value="CAF2896122.1"/>
    <property type="molecule type" value="Genomic_DNA"/>
</dbReference>
<dbReference type="PANTHER" id="PTHR10155:SF10">
    <property type="entry name" value="PI3K21B, ISOFORM B"/>
    <property type="match status" value="1"/>
</dbReference>
<evidence type="ECO:0000313" key="2">
    <source>
        <dbReference type="EMBL" id="CAF2896122.1"/>
    </source>
</evidence>
<dbReference type="GO" id="GO:0046935">
    <property type="term" value="F:1-phosphatidylinositol-3-kinase regulator activity"/>
    <property type="evidence" value="ECO:0007669"/>
    <property type="project" value="TreeGrafter"/>
</dbReference>
<dbReference type="GO" id="GO:0008286">
    <property type="term" value="P:insulin receptor signaling pathway"/>
    <property type="evidence" value="ECO:0007669"/>
    <property type="project" value="TreeGrafter"/>
</dbReference>
<dbReference type="Gene3D" id="3.30.505.10">
    <property type="entry name" value="SH2 domain"/>
    <property type="match status" value="1"/>
</dbReference>
<dbReference type="GO" id="GO:0046854">
    <property type="term" value="P:phosphatidylinositol phosphate biosynthetic process"/>
    <property type="evidence" value="ECO:0007669"/>
    <property type="project" value="TreeGrafter"/>
</dbReference>
<dbReference type="Pfam" id="PF00017">
    <property type="entry name" value="SH2"/>
    <property type="match status" value="1"/>
</dbReference>
<dbReference type="PRINTS" id="PR00678">
    <property type="entry name" value="PI3KINASEP85"/>
</dbReference>
<dbReference type="Proteomes" id="UP000675881">
    <property type="component" value="Chromosome 3"/>
</dbReference>
<dbReference type="PANTHER" id="PTHR10155">
    <property type="entry name" value="PHOSPHATIDYLINOSITOL 3-KINASE REGULATORY SUBUNIT"/>
    <property type="match status" value="1"/>
</dbReference>